<evidence type="ECO:0000259" key="9">
    <source>
        <dbReference type="PROSITE" id="PS51826"/>
    </source>
</evidence>
<gene>
    <name evidence="10" type="ORF">PV946_19725</name>
</gene>
<evidence type="ECO:0000256" key="5">
    <source>
        <dbReference type="ARBA" id="ARBA00023315"/>
    </source>
</evidence>
<dbReference type="Gene3D" id="2.40.50.100">
    <property type="match status" value="1"/>
</dbReference>
<dbReference type="InterPro" id="IPR023213">
    <property type="entry name" value="CAT-like_dom_sf"/>
</dbReference>
<dbReference type="GO" id="GO:0005737">
    <property type="term" value="C:cytoplasm"/>
    <property type="evidence" value="ECO:0007669"/>
    <property type="project" value="TreeGrafter"/>
</dbReference>
<accession>A0AAP3YI29</accession>
<evidence type="ECO:0000259" key="8">
    <source>
        <dbReference type="PROSITE" id="PS50968"/>
    </source>
</evidence>
<comment type="caution">
    <text evidence="10">The sequence shown here is derived from an EMBL/GenBank/DDBJ whole genome shotgun (WGS) entry which is preliminary data.</text>
</comment>
<dbReference type="GO" id="GO:0016407">
    <property type="term" value="F:acetyltransferase activity"/>
    <property type="evidence" value="ECO:0007669"/>
    <property type="project" value="TreeGrafter"/>
</dbReference>
<dbReference type="EMBL" id="JARKHX010000007">
    <property type="protein sequence ID" value="MDF4195967.1"/>
    <property type="molecule type" value="Genomic_DNA"/>
</dbReference>
<dbReference type="InterPro" id="IPR001078">
    <property type="entry name" value="2-oxoacid_DH_actylTfrase"/>
</dbReference>
<dbReference type="PROSITE" id="PS50968">
    <property type="entry name" value="BIOTINYL_LIPOYL"/>
    <property type="match status" value="1"/>
</dbReference>
<dbReference type="InterPro" id="IPR000089">
    <property type="entry name" value="Biotin_lipoyl"/>
</dbReference>
<reference evidence="10" key="1">
    <citation type="submission" date="2023-02" db="EMBL/GenBank/DDBJ databases">
        <title>Draft Whole-Genome Sequences of Bacillus Strains of Potential Probiotic for Poultry.</title>
        <authorList>
            <person name="Ma L.M."/>
            <person name="Lopez-Guerra N."/>
            <person name="Zhang G."/>
        </authorList>
    </citation>
    <scope>NUCLEOTIDE SEQUENCE</scope>
    <source>
        <strain evidence="10">OSU1013-24</strain>
    </source>
</reference>
<proteinExistence type="inferred from homology"/>
<dbReference type="FunFam" id="3.30.559.10:FF:000040">
    <property type="entry name" value="Dihydrolipoamide acetyltransferase component of pyruvate dehydrogenase complex"/>
    <property type="match status" value="1"/>
</dbReference>
<comment type="similarity">
    <text evidence="2 6">Belongs to the 2-oxoacid dehydrogenase family.</text>
</comment>
<feature type="domain" description="Lipoyl-binding" evidence="8">
    <location>
        <begin position="2"/>
        <end position="77"/>
    </location>
</feature>
<dbReference type="GO" id="GO:0031405">
    <property type="term" value="F:lipoic acid binding"/>
    <property type="evidence" value="ECO:0007669"/>
    <property type="project" value="TreeGrafter"/>
</dbReference>
<dbReference type="SUPFAM" id="SSF52777">
    <property type="entry name" value="CoA-dependent acyltransferases"/>
    <property type="match status" value="1"/>
</dbReference>
<dbReference type="PANTHER" id="PTHR43178">
    <property type="entry name" value="DIHYDROLIPOAMIDE ACETYLTRANSFERASE COMPONENT OF PYRUVATE DEHYDROGENASE COMPLEX"/>
    <property type="match status" value="1"/>
</dbReference>
<dbReference type="Gene3D" id="4.10.320.10">
    <property type="entry name" value="E3-binding domain"/>
    <property type="match status" value="1"/>
</dbReference>
<dbReference type="PROSITE" id="PS51826">
    <property type="entry name" value="PSBD"/>
    <property type="match status" value="1"/>
</dbReference>
<dbReference type="InterPro" id="IPR036625">
    <property type="entry name" value="E3-bd_dom_sf"/>
</dbReference>
<dbReference type="InterPro" id="IPR004167">
    <property type="entry name" value="PSBD"/>
</dbReference>
<evidence type="ECO:0000256" key="3">
    <source>
        <dbReference type="ARBA" id="ARBA00022679"/>
    </source>
</evidence>
<keyword evidence="3 6" id="KW-0808">Transferase</keyword>
<dbReference type="RefSeq" id="WP_021493858.1">
    <property type="nucleotide sequence ID" value="NZ_JARKHX010000007.1"/>
</dbReference>
<dbReference type="PANTHER" id="PTHR43178:SF5">
    <property type="entry name" value="LIPOAMIDE ACYLTRANSFERASE COMPONENT OF BRANCHED-CHAIN ALPHA-KETO ACID DEHYDROGENASE COMPLEX, MITOCHONDRIAL"/>
    <property type="match status" value="1"/>
</dbReference>
<evidence type="ECO:0000256" key="6">
    <source>
        <dbReference type="RuleBase" id="RU003423"/>
    </source>
</evidence>
<sequence>MAVKVVMPKLGMAMKQGEVSVWNKKVGDPVEKGESIASINSEKIEMEIEAPESGTLLHIKVKEGEGVPPGTPICYIGENGEEVREKEAPAPENAGKPQSEPESEHIPAPKAVQKRKHRVKISPVARKMAEKAGLKVDTLNGTGPGGRIVKADVIKAMKTESEPQSSVQTAQPEGKPASAMRKVIADRMHKSLQNSAQLTLTMKADITELVKWQRQLADSAKKRSGVKLTVTHFVSRAAVLALKQHPELNSSYQEERIITYPYVHLGMAVSLENGLVVPVIRDAEKLSFLELADHISTSARRAREGNASGDDLCGSTFSITNLGGYGIEHFTPILNPPEAGILGVGASYETPAFKGDELVKSTMLPLSLTFDHRICDGAPAADFLKTVKALLEEPAGLIL</sequence>
<dbReference type="Gene3D" id="3.30.559.10">
    <property type="entry name" value="Chloramphenicol acetyltransferase-like domain"/>
    <property type="match status" value="1"/>
</dbReference>
<dbReference type="CDD" id="cd06849">
    <property type="entry name" value="lipoyl_domain"/>
    <property type="match status" value="1"/>
</dbReference>
<name>A0AAP3YI29_BACAM</name>
<dbReference type="Pfam" id="PF00198">
    <property type="entry name" value="2-oxoacid_dh"/>
    <property type="match status" value="1"/>
</dbReference>
<dbReference type="EC" id="2.3.1.-" evidence="6"/>
<dbReference type="Pfam" id="PF00364">
    <property type="entry name" value="Biotin_lipoyl"/>
    <property type="match status" value="1"/>
</dbReference>
<organism evidence="10 11">
    <name type="scientific">Bacillus amyloliquefaciens</name>
    <name type="common">Bacillus velezensis</name>
    <dbReference type="NCBI Taxonomy" id="1390"/>
    <lineage>
        <taxon>Bacteria</taxon>
        <taxon>Bacillati</taxon>
        <taxon>Bacillota</taxon>
        <taxon>Bacilli</taxon>
        <taxon>Bacillales</taxon>
        <taxon>Bacillaceae</taxon>
        <taxon>Bacillus</taxon>
        <taxon>Bacillus amyloliquefaciens group</taxon>
    </lineage>
</organism>
<evidence type="ECO:0000313" key="11">
    <source>
        <dbReference type="Proteomes" id="UP001222377"/>
    </source>
</evidence>
<feature type="region of interest" description="Disordered" evidence="7">
    <location>
        <begin position="83"/>
        <end position="119"/>
    </location>
</feature>
<keyword evidence="5 6" id="KW-0012">Acyltransferase</keyword>
<dbReference type="Proteomes" id="UP001222377">
    <property type="component" value="Unassembled WGS sequence"/>
</dbReference>
<evidence type="ECO:0000256" key="4">
    <source>
        <dbReference type="ARBA" id="ARBA00022823"/>
    </source>
</evidence>
<comment type="cofactor">
    <cofactor evidence="1 6">
        <name>(R)-lipoate</name>
        <dbReference type="ChEBI" id="CHEBI:83088"/>
    </cofactor>
</comment>
<evidence type="ECO:0000256" key="2">
    <source>
        <dbReference type="ARBA" id="ARBA00007317"/>
    </source>
</evidence>
<dbReference type="SUPFAM" id="SSF47005">
    <property type="entry name" value="Peripheral subunit-binding domain of 2-oxo acid dehydrogenase complex"/>
    <property type="match status" value="1"/>
</dbReference>
<dbReference type="Pfam" id="PF02817">
    <property type="entry name" value="E3_binding"/>
    <property type="match status" value="1"/>
</dbReference>
<dbReference type="InterPro" id="IPR050743">
    <property type="entry name" value="2-oxoacid_DH_E2_comp"/>
</dbReference>
<keyword evidence="4 6" id="KW-0450">Lipoyl</keyword>
<dbReference type="SUPFAM" id="SSF51230">
    <property type="entry name" value="Single hybrid motif"/>
    <property type="match status" value="1"/>
</dbReference>
<feature type="domain" description="Peripheral subunit-binding (PSBD)" evidence="9">
    <location>
        <begin position="120"/>
        <end position="157"/>
    </location>
</feature>
<evidence type="ECO:0000313" key="10">
    <source>
        <dbReference type="EMBL" id="MDF4195967.1"/>
    </source>
</evidence>
<dbReference type="AlphaFoldDB" id="A0AAP3YI29"/>
<evidence type="ECO:0000256" key="7">
    <source>
        <dbReference type="SAM" id="MobiDB-lite"/>
    </source>
</evidence>
<evidence type="ECO:0000256" key="1">
    <source>
        <dbReference type="ARBA" id="ARBA00001938"/>
    </source>
</evidence>
<dbReference type="InterPro" id="IPR011053">
    <property type="entry name" value="Single_hybrid_motif"/>
</dbReference>
<protein>
    <recommendedName>
        <fullName evidence="6">Dihydrolipoamide acetyltransferase component of pyruvate dehydrogenase complex</fullName>
        <ecNumber evidence="6">2.3.1.-</ecNumber>
    </recommendedName>
</protein>